<dbReference type="AlphaFoldDB" id="A0A9N9KSH6"/>
<comment type="caution">
    <text evidence="2">The sequence shown here is derived from an EMBL/GenBank/DDBJ whole genome shotgun (WGS) entry which is preliminary data.</text>
</comment>
<evidence type="ECO:0000256" key="1">
    <source>
        <dbReference type="SAM" id="MobiDB-lite"/>
    </source>
</evidence>
<keyword evidence="3" id="KW-1185">Reference proteome</keyword>
<feature type="region of interest" description="Disordered" evidence="1">
    <location>
        <begin position="1"/>
        <end position="24"/>
    </location>
</feature>
<feature type="compositionally biased region" description="Low complexity" evidence="1">
    <location>
        <begin position="12"/>
        <end position="24"/>
    </location>
</feature>
<proteinExistence type="predicted"/>
<organism evidence="2 3">
    <name type="scientific">Hymenoscyphus fraxineus</name>
    <dbReference type="NCBI Taxonomy" id="746836"/>
    <lineage>
        <taxon>Eukaryota</taxon>
        <taxon>Fungi</taxon>
        <taxon>Dikarya</taxon>
        <taxon>Ascomycota</taxon>
        <taxon>Pezizomycotina</taxon>
        <taxon>Leotiomycetes</taxon>
        <taxon>Helotiales</taxon>
        <taxon>Helotiaceae</taxon>
        <taxon>Hymenoscyphus</taxon>
    </lineage>
</organism>
<gene>
    <name evidence="2" type="ORF">HYFRA_00008980</name>
</gene>
<dbReference type="Proteomes" id="UP000696280">
    <property type="component" value="Unassembled WGS sequence"/>
</dbReference>
<name>A0A9N9KSH6_9HELO</name>
<accession>A0A9N9KSH6</accession>
<evidence type="ECO:0000313" key="3">
    <source>
        <dbReference type="Proteomes" id="UP000696280"/>
    </source>
</evidence>
<reference evidence="2" key="1">
    <citation type="submission" date="2021-07" db="EMBL/GenBank/DDBJ databases">
        <authorList>
            <person name="Durling M."/>
        </authorList>
    </citation>
    <scope>NUCLEOTIDE SEQUENCE</scope>
</reference>
<evidence type="ECO:0000313" key="2">
    <source>
        <dbReference type="EMBL" id="CAG8952736.1"/>
    </source>
</evidence>
<sequence length="154" mass="16636">MRVKRRASLQINSSPTTSSVQSSNSPVFNHDCFSANSCGCPSQGQRWDDVNHSAHTSLAGRSNGFVTLELSQSTLTNQPYGFIAIFSPLTVISPNSVAGIRGFKVVLLHTRTGANDSSLGLTRTHASPPPAHRMAADGFLWFLCSLTGFNPWDR</sequence>
<protein>
    <submittedName>
        <fullName evidence="2">Uncharacterized protein</fullName>
    </submittedName>
</protein>
<dbReference type="EMBL" id="CAJVRL010000047">
    <property type="protein sequence ID" value="CAG8952736.1"/>
    <property type="molecule type" value="Genomic_DNA"/>
</dbReference>